<evidence type="ECO:0000313" key="2">
    <source>
        <dbReference type="EMBL" id="BCO27826.1"/>
    </source>
</evidence>
<evidence type="ECO:0000313" key="3">
    <source>
        <dbReference type="Proteomes" id="UP000824366"/>
    </source>
</evidence>
<gene>
    <name evidence="2" type="ORF">MIZ03_2717</name>
</gene>
<accession>A0ABN6DAD2</accession>
<sequence length="44" mass="4745">MRGDWAQHEPSAASFTQTSPCAHSAITPTSHSLRTLPAYSTTRS</sequence>
<feature type="compositionally biased region" description="Polar residues" evidence="1">
    <location>
        <begin position="13"/>
        <end position="44"/>
    </location>
</feature>
<name>A0ABN6DAD2_9BURK</name>
<feature type="region of interest" description="Disordered" evidence="1">
    <location>
        <begin position="1"/>
        <end position="44"/>
    </location>
</feature>
<reference evidence="2 3" key="1">
    <citation type="journal article" date="2021" name="Microbiol. Spectr.">
        <title>A Single Bacterium Capable of Oxidation and Reduction of Iron at Circumneutral pH.</title>
        <authorList>
            <person name="Kato S."/>
            <person name="Ohkuma M."/>
        </authorList>
    </citation>
    <scope>NUCLEOTIDE SEQUENCE [LARGE SCALE GENOMIC DNA]</scope>
    <source>
        <strain evidence="2 3">MIZ03</strain>
    </source>
</reference>
<evidence type="ECO:0000256" key="1">
    <source>
        <dbReference type="SAM" id="MobiDB-lite"/>
    </source>
</evidence>
<dbReference type="Proteomes" id="UP000824366">
    <property type="component" value="Chromosome"/>
</dbReference>
<dbReference type="EMBL" id="AP024238">
    <property type="protein sequence ID" value="BCO27826.1"/>
    <property type="molecule type" value="Genomic_DNA"/>
</dbReference>
<organism evidence="2 3">
    <name type="scientific">Rhodoferax lithotrophicus</name>
    <dbReference type="NCBI Taxonomy" id="2798804"/>
    <lineage>
        <taxon>Bacteria</taxon>
        <taxon>Pseudomonadati</taxon>
        <taxon>Pseudomonadota</taxon>
        <taxon>Betaproteobacteria</taxon>
        <taxon>Burkholderiales</taxon>
        <taxon>Comamonadaceae</taxon>
        <taxon>Rhodoferax</taxon>
    </lineage>
</organism>
<keyword evidence="3" id="KW-1185">Reference proteome</keyword>
<protein>
    <submittedName>
        <fullName evidence="2">Uncharacterized protein</fullName>
    </submittedName>
</protein>
<proteinExistence type="predicted"/>